<keyword evidence="2" id="KW-1185">Reference proteome</keyword>
<protein>
    <submittedName>
        <fullName evidence="1">Uncharacterized protein</fullName>
    </submittedName>
</protein>
<evidence type="ECO:0000313" key="2">
    <source>
        <dbReference type="Proteomes" id="UP000636709"/>
    </source>
</evidence>
<dbReference type="EMBL" id="JACEFO010000941">
    <property type="protein sequence ID" value="KAF8752422.1"/>
    <property type="molecule type" value="Genomic_DNA"/>
</dbReference>
<reference evidence="1" key="1">
    <citation type="submission" date="2020-07" db="EMBL/GenBank/DDBJ databases">
        <title>Genome sequence and genetic diversity analysis of an under-domesticated orphan crop, white fonio (Digitaria exilis).</title>
        <authorList>
            <person name="Bennetzen J.L."/>
            <person name="Chen S."/>
            <person name="Ma X."/>
            <person name="Wang X."/>
            <person name="Yssel A.E.J."/>
            <person name="Chaluvadi S.R."/>
            <person name="Johnson M."/>
            <person name="Gangashetty P."/>
            <person name="Hamidou F."/>
            <person name="Sanogo M.D."/>
            <person name="Zwaenepoel A."/>
            <person name="Wallace J."/>
            <person name="Van De Peer Y."/>
            <person name="Van Deynze A."/>
        </authorList>
    </citation>
    <scope>NUCLEOTIDE SEQUENCE</scope>
    <source>
        <tissue evidence="1">Leaves</tissue>
    </source>
</reference>
<dbReference type="Proteomes" id="UP000636709">
    <property type="component" value="Unassembled WGS sequence"/>
</dbReference>
<name>A0A835FGH7_9POAL</name>
<evidence type="ECO:0000313" key="1">
    <source>
        <dbReference type="EMBL" id="KAF8752422.1"/>
    </source>
</evidence>
<sequence length="26" mass="2945">MLVYWIAPPGLGHVVKMRPVLNLLVK</sequence>
<dbReference type="AlphaFoldDB" id="A0A835FGH7"/>
<gene>
    <name evidence="1" type="ORF">HU200_011971</name>
</gene>
<comment type="caution">
    <text evidence="1">The sequence shown here is derived from an EMBL/GenBank/DDBJ whole genome shotgun (WGS) entry which is preliminary data.</text>
</comment>
<accession>A0A835FGH7</accession>
<organism evidence="1 2">
    <name type="scientific">Digitaria exilis</name>
    <dbReference type="NCBI Taxonomy" id="1010633"/>
    <lineage>
        <taxon>Eukaryota</taxon>
        <taxon>Viridiplantae</taxon>
        <taxon>Streptophyta</taxon>
        <taxon>Embryophyta</taxon>
        <taxon>Tracheophyta</taxon>
        <taxon>Spermatophyta</taxon>
        <taxon>Magnoliopsida</taxon>
        <taxon>Liliopsida</taxon>
        <taxon>Poales</taxon>
        <taxon>Poaceae</taxon>
        <taxon>PACMAD clade</taxon>
        <taxon>Panicoideae</taxon>
        <taxon>Panicodae</taxon>
        <taxon>Paniceae</taxon>
        <taxon>Anthephorinae</taxon>
        <taxon>Digitaria</taxon>
    </lineage>
</organism>
<proteinExistence type="predicted"/>